<gene>
    <name evidence="1" type="ORF">A2Z67_01945</name>
</gene>
<evidence type="ECO:0000313" key="2">
    <source>
        <dbReference type="Proteomes" id="UP000176939"/>
    </source>
</evidence>
<dbReference type="Gene3D" id="3.40.50.1240">
    <property type="entry name" value="Phosphoglycerate mutase-like"/>
    <property type="match status" value="1"/>
</dbReference>
<dbReference type="GO" id="GO:0016791">
    <property type="term" value="F:phosphatase activity"/>
    <property type="evidence" value="ECO:0007669"/>
    <property type="project" value="TreeGrafter"/>
</dbReference>
<reference evidence="1 2" key="1">
    <citation type="journal article" date="2016" name="Nat. Commun.">
        <title>Thousands of microbial genomes shed light on interconnected biogeochemical processes in an aquifer system.</title>
        <authorList>
            <person name="Anantharaman K."/>
            <person name="Brown C.T."/>
            <person name="Hug L.A."/>
            <person name="Sharon I."/>
            <person name="Castelle C.J."/>
            <person name="Probst A.J."/>
            <person name="Thomas B.C."/>
            <person name="Singh A."/>
            <person name="Wilkins M.J."/>
            <person name="Karaoz U."/>
            <person name="Brodie E.L."/>
            <person name="Williams K.H."/>
            <person name="Hubbard S.S."/>
            <person name="Banfield J.F."/>
        </authorList>
    </citation>
    <scope>NUCLEOTIDE SEQUENCE [LARGE SCALE GENOMIC DNA]</scope>
</reference>
<dbReference type="Pfam" id="PF00300">
    <property type="entry name" value="His_Phos_1"/>
    <property type="match status" value="1"/>
</dbReference>
<sequence>MSWVEIPIPVIRHGQFNGPGAHNHDYPNFVASLSDESTRYPITAEGKVQTDKVLKQIPTYQQTGVIYASQFLRTQETAQIISSRIESETGRGVKIVVTDLLNPIWMPPNSLSVDEYYRLRQTSETAVADEMFLRWADGQIGEPPEMVAARIEKLLTYLKDTSSARPMVITHASLASAMLRHVQGSDLRNPRNPEQILKTAGCYILVVDNNRLGLDTARENFLA</sequence>
<dbReference type="InterPro" id="IPR029033">
    <property type="entry name" value="His_PPase_superfam"/>
</dbReference>
<evidence type="ECO:0000313" key="1">
    <source>
        <dbReference type="EMBL" id="OGM10714.1"/>
    </source>
</evidence>
<dbReference type="Proteomes" id="UP000176939">
    <property type="component" value="Unassembled WGS sequence"/>
</dbReference>
<dbReference type="EMBL" id="MGFQ01000001">
    <property type="protein sequence ID" value="OGM10714.1"/>
    <property type="molecule type" value="Genomic_DNA"/>
</dbReference>
<dbReference type="SUPFAM" id="SSF53254">
    <property type="entry name" value="Phosphoglycerate mutase-like"/>
    <property type="match status" value="1"/>
</dbReference>
<dbReference type="GO" id="GO:0005737">
    <property type="term" value="C:cytoplasm"/>
    <property type="evidence" value="ECO:0007669"/>
    <property type="project" value="TreeGrafter"/>
</dbReference>
<dbReference type="PANTHER" id="PTHR48100:SF1">
    <property type="entry name" value="HISTIDINE PHOSPHATASE FAMILY PROTEIN-RELATED"/>
    <property type="match status" value="1"/>
</dbReference>
<evidence type="ECO:0008006" key="3">
    <source>
        <dbReference type="Google" id="ProtNLM"/>
    </source>
</evidence>
<dbReference type="InterPro" id="IPR013078">
    <property type="entry name" value="His_Pase_superF_clade-1"/>
</dbReference>
<name>A0A1F7X6K4_9BACT</name>
<comment type="caution">
    <text evidence="1">The sequence shown here is derived from an EMBL/GenBank/DDBJ whole genome shotgun (WGS) entry which is preliminary data.</text>
</comment>
<organism evidence="1 2">
    <name type="scientific">Candidatus Woesebacteria bacterium RBG_13_36_22</name>
    <dbReference type="NCBI Taxonomy" id="1802478"/>
    <lineage>
        <taxon>Bacteria</taxon>
        <taxon>Candidatus Woeseibacteriota</taxon>
    </lineage>
</organism>
<dbReference type="AlphaFoldDB" id="A0A1F7X6K4"/>
<proteinExistence type="predicted"/>
<dbReference type="InterPro" id="IPR050275">
    <property type="entry name" value="PGM_Phosphatase"/>
</dbReference>
<dbReference type="PANTHER" id="PTHR48100">
    <property type="entry name" value="BROAD-SPECIFICITY PHOSPHATASE YOR283W-RELATED"/>
    <property type="match status" value="1"/>
</dbReference>
<accession>A0A1F7X6K4</accession>
<protein>
    <recommendedName>
        <fullName evidence="3">Phosphoglycerate mutase</fullName>
    </recommendedName>
</protein>